<dbReference type="EC" id="3.5.3.12" evidence="2"/>
<keyword evidence="4" id="KW-1185">Reference proteome</keyword>
<dbReference type="Pfam" id="PF04371">
    <property type="entry name" value="PAD_porph"/>
    <property type="match status" value="1"/>
</dbReference>
<sequence>MEQKREQTKSPAADGFIMPGEFEPHRGCILIWPERPGSWIYGAKAARAAFRNVIKAIAASEKVYVAVGAAGMESAKAMLKETGEPWQENVELFSAKTDDAWARDVAPTFVRKGNVSEEHEIRAVNWEFNAWGGEVDGLYASWEKDNAFAKYFAEIYGYPVYDAAPFVLEGGSIHSDGKGTVMVTESCLLSAGRNPKLSKEEIEQRLKQYLGAKKVLWLPRGIYQDETNEHVDNVCAFLRPGEIVLAWTDNREDPQYALSAESLAYLEQETDAKGRKLVIHKLPIPDIPVCITSEELAGYTFEAGEDEREAGERLAASYVNFYFSNDAVVMPVFGGENEESDRRAVALMQEWNKDRRVIPVYARDILVGGGNIHCITQQIPL</sequence>
<accession>A0ABR7IC75</accession>
<evidence type="ECO:0000256" key="1">
    <source>
        <dbReference type="ARBA" id="ARBA00022801"/>
    </source>
</evidence>
<dbReference type="PANTHER" id="PTHR31377">
    <property type="entry name" value="AGMATINE DEIMINASE-RELATED"/>
    <property type="match status" value="1"/>
</dbReference>
<comment type="caution">
    <text evidence="3">The sequence shown here is derived from an EMBL/GenBank/DDBJ whole genome shotgun (WGS) entry which is preliminary data.</text>
</comment>
<feature type="active site" description="Amidino-cysteine intermediate" evidence="2">
    <location>
        <position position="374"/>
    </location>
</feature>
<comment type="similarity">
    <text evidence="2">Belongs to the agmatine deiminase family.</text>
</comment>
<dbReference type="HAMAP" id="MF_01841">
    <property type="entry name" value="Agmatine_deimin"/>
    <property type="match status" value="1"/>
</dbReference>
<proteinExistence type="inferred from homology"/>
<keyword evidence="1 2" id="KW-0378">Hydrolase</keyword>
<dbReference type="EMBL" id="JACOQH010000008">
    <property type="protein sequence ID" value="MBC5754553.1"/>
    <property type="molecule type" value="Genomic_DNA"/>
</dbReference>
<dbReference type="NCBIfam" id="TIGR03380">
    <property type="entry name" value="agmatine_aguA"/>
    <property type="match status" value="1"/>
</dbReference>
<dbReference type="Proteomes" id="UP000621540">
    <property type="component" value="Unassembled WGS sequence"/>
</dbReference>
<dbReference type="RefSeq" id="WP_186982517.1">
    <property type="nucleotide sequence ID" value="NZ_JACOQH010000008.1"/>
</dbReference>
<dbReference type="PANTHER" id="PTHR31377:SF0">
    <property type="entry name" value="AGMATINE DEIMINASE-RELATED"/>
    <property type="match status" value="1"/>
</dbReference>
<protein>
    <recommendedName>
        <fullName evidence="2">Putative agmatine deiminase</fullName>
        <ecNumber evidence="2">3.5.3.12</ecNumber>
    </recommendedName>
    <alternativeName>
        <fullName evidence="2">Agmatine iminohydrolase</fullName>
    </alternativeName>
</protein>
<evidence type="ECO:0000313" key="3">
    <source>
        <dbReference type="EMBL" id="MBC5754553.1"/>
    </source>
</evidence>
<dbReference type="NCBIfam" id="NF010070">
    <property type="entry name" value="PRK13551.1"/>
    <property type="match status" value="1"/>
</dbReference>
<reference evidence="3 4" key="1">
    <citation type="submission" date="2020-08" db="EMBL/GenBank/DDBJ databases">
        <title>Genome public.</title>
        <authorList>
            <person name="Liu C."/>
            <person name="Sun Q."/>
        </authorList>
    </citation>
    <scope>NUCLEOTIDE SEQUENCE [LARGE SCALE GENOMIC DNA]</scope>
    <source>
        <strain evidence="3 4">BX0805</strain>
    </source>
</reference>
<dbReference type="Gene3D" id="3.75.10.10">
    <property type="entry name" value="L-arginine/glycine Amidinotransferase, Chain A"/>
    <property type="match status" value="1"/>
</dbReference>
<dbReference type="InterPro" id="IPR017754">
    <property type="entry name" value="Agmatine_deiminase"/>
</dbReference>
<name>A0ABR7IC75_9FIRM</name>
<organism evidence="3 4">
    <name type="scientific">Roseburia yibonii</name>
    <dbReference type="NCBI Taxonomy" id="2763063"/>
    <lineage>
        <taxon>Bacteria</taxon>
        <taxon>Bacillati</taxon>
        <taxon>Bacillota</taxon>
        <taxon>Clostridia</taxon>
        <taxon>Lachnospirales</taxon>
        <taxon>Lachnospiraceae</taxon>
        <taxon>Roseburia</taxon>
    </lineage>
</organism>
<evidence type="ECO:0000313" key="4">
    <source>
        <dbReference type="Proteomes" id="UP000621540"/>
    </source>
</evidence>
<evidence type="ECO:0000256" key="2">
    <source>
        <dbReference type="HAMAP-Rule" id="MF_01841"/>
    </source>
</evidence>
<dbReference type="GO" id="GO:0047632">
    <property type="term" value="F:agmatine deiminase activity"/>
    <property type="evidence" value="ECO:0007669"/>
    <property type="project" value="UniProtKB-EC"/>
</dbReference>
<dbReference type="InterPro" id="IPR007466">
    <property type="entry name" value="Peptidyl-Arg-deiminase_porph"/>
</dbReference>
<comment type="catalytic activity">
    <reaction evidence="2">
        <text>agmatine + H2O = N-carbamoylputrescine + NH4(+)</text>
        <dbReference type="Rhea" id="RHEA:18037"/>
        <dbReference type="ChEBI" id="CHEBI:15377"/>
        <dbReference type="ChEBI" id="CHEBI:28938"/>
        <dbReference type="ChEBI" id="CHEBI:58145"/>
        <dbReference type="ChEBI" id="CHEBI:58318"/>
        <dbReference type="EC" id="3.5.3.12"/>
    </reaction>
</comment>
<dbReference type="SUPFAM" id="SSF55909">
    <property type="entry name" value="Pentein"/>
    <property type="match status" value="1"/>
</dbReference>
<gene>
    <name evidence="2 3" type="primary">aguA</name>
    <name evidence="3" type="ORF">H8Z76_11100</name>
</gene>